<organism evidence="5 6">
    <name type="scientific">Ilex paraguariensis</name>
    <name type="common">yerba mate</name>
    <dbReference type="NCBI Taxonomy" id="185542"/>
    <lineage>
        <taxon>Eukaryota</taxon>
        <taxon>Viridiplantae</taxon>
        <taxon>Streptophyta</taxon>
        <taxon>Embryophyta</taxon>
        <taxon>Tracheophyta</taxon>
        <taxon>Spermatophyta</taxon>
        <taxon>Magnoliopsida</taxon>
        <taxon>eudicotyledons</taxon>
        <taxon>Gunneridae</taxon>
        <taxon>Pentapetalae</taxon>
        <taxon>asterids</taxon>
        <taxon>campanulids</taxon>
        <taxon>Aquifoliales</taxon>
        <taxon>Aquifoliaceae</taxon>
        <taxon>Ilex</taxon>
    </lineage>
</organism>
<dbReference type="SMART" id="SM00248">
    <property type="entry name" value="ANK"/>
    <property type="match status" value="5"/>
</dbReference>
<reference evidence="5 6" key="1">
    <citation type="submission" date="2024-02" db="EMBL/GenBank/DDBJ databases">
        <authorList>
            <person name="Vignale AGUSTIN F."/>
            <person name="Sosa J E."/>
            <person name="Modenutti C."/>
        </authorList>
    </citation>
    <scope>NUCLEOTIDE SEQUENCE [LARGE SCALE GENOMIC DNA]</scope>
</reference>
<dbReference type="PROSITE" id="PS50297">
    <property type="entry name" value="ANK_REP_REGION"/>
    <property type="match status" value="3"/>
</dbReference>
<feature type="transmembrane region" description="Helical" evidence="4">
    <location>
        <begin position="274"/>
        <end position="297"/>
    </location>
</feature>
<dbReference type="InterPro" id="IPR002110">
    <property type="entry name" value="Ankyrin_rpt"/>
</dbReference>
<keyword evidence="6" id="KW-1185">Reference proteome</keyword>
<dbReference type="Gene3D" id="1.25.40.20">
    <property type="entry name" value="Ankyrin repeat-containing domain"/>
    <property type="match status" value="1"/>
</dbReference>
<dbReference type="PANTHER" id="PTHR24186">
    <property type="entry name" value="PROTEIN PHOSPHATASE 1 REGULATORY SUBUNIT"/>
    <property type="match status" value="1"/>
</dbReference>
<dbReference type="PROSITE" id="PS50088">
    <property type="entry name" value="ANK_REPEAT"/>
    <property type="match status" value="3"/>
</dbReference>
<keyword evidence="4" id="KW-0472">Membrane</keyword>
<comment type="caution">
    <text evidence="5">The sequence shown here is derived from an EMBL/GenBank/DDBJ whole genome shotgun (WGS) entry which is preliminary data.</text>
</comment>
<dbReference type="InterPro" id="IPR036770">
    <property type="entry name" value="Ankyrin_rpt-contain_sf"/>
</dbReference>
<keyword evidence="4" id="KW-1133">Transmembrane helix</keyword>
<feature type="transmembrane region" description="Helical" evidence="4">
    <location>
        <begin position="331"/>
        <end position="354"/>
    </location>
</feature>
<keyword evidence="4" id="KW-0812">Transmembrane</keyword>
<keyword evidence="1" id="KW-0677">Repeat</keyword>
<accession>A0ABC8SY12</accession>
<dbReference type="Pfam" id="PF12796">
    <property type="entry name" value="Ank_2"/>
    <property type="match status" value="2"/>
</dbReference>
<keyword evidence="2 3" id="KW-0040">ANK repeat</keyword>
<proteinExistence type="predicted"/>
<name>A0ABC8SY12_9AQUA</name>
<dbReference type="AlphaFoldDB" id="A0ABC8SY12"/>
<feature type="repeat" description="ANK" evidence="3">
    <location>
        <begin position="178"/>
        <end position="200"/>
    </location>
</feature>
<protein>
    <recommendedName>
        <fullName evidence="7">PGG domain-containing protein</fullName>
    </recommendedName>
</protein>
<feature type="transmembrane region" description="Helical" evidence="4">
    <location>
        <begin position="361"/>
        <end position="381"/>
    </location>
</feature>
<evidence type="ECO:0000313" key="6">
    <source>
        <dbReference type="Proteomes" id="UP001642360"/>
    </source>
</evidence>
<evidence type="ECO:0000256" key="1">
    <source>
        <dbReference type="ARBA" id="ARBA00022737"/>
    </source>
</evidence>
<sequence>MAPAMSKLAVNDPTGFELSHRDHSNIKQERSPTEFLIACKNNVVEFVRQAIQKRPELARSRDINGYTGLHFACENGNIEIVKELVMFDSHLCLLRDWHGRIPLQIAAIVGNLEVLKLLVKDCPESITLESVTGVTLFRENTFHLALKNDRWEFFKVLMTEIEKLKLDHEDLLNCKDNNGDTVLHIASDKGQTEIISLLLKDNTKKGPLVQVDSKNNVGHTALHLYCQTSSCLTSSGRYILQLFHEAEAQERVPLQSQSPPPKSTTMDRLMRARISIEVVAVLVTASIFFAGVAYQALPSYGNVFPLAQQAKNDTISVVGILSDPGLIPDGFYFILSNTVVFVLSMVVILVAIWLLDSPWSFIVRVVTLFLASTISFAYALMVKRIVPHFFISIIGSLKVSSFLAVWLFDLAFMILLLAVVLCS</sequence>
<evidence type="ECO:0000256" key="2">
    <source>
        <dbReference type="ARBA" id="ARBA00023043"/>
    </source>
</evidence>
<feature type="repeat" description="ANK" evidence="3">
    <location>
        <begin position="98"/>
        <end position="120"/>
    </location>
</feature>
<dbReference type="Proteomes" id="UP001642360">
    <property type="component" value="Unassembled WGS sequence"/>
</dbReference>
<evidence type="ECO:0008006" key="7">
    <source>
        <dbReference type="Google" id="ProtNLM"/>
    </source>
</evidence>
<gene>
    <name evidence="5" type="ORF">ILEXP_LOCUS28818</name>
</gene>
<evidence type="ECO:0000256" key="3">
    <source>
        <dbReference type="PROSITE-ProRule" id="PRU00023"/>
    </source>
</evidence>
<evidence type="ECO:0000313" key="5">
    <source>
        <dbReference type="EMBL" id="CAK9160089.1"/>
    </source>
</evidence>
<feature type="repeat" description="ANK" evidence="3">
    <location>
        <begin position="64"/>
        <end position="85"/>
    </location>
</feature>
<dbReference type="SUPFAM" id="SSF48403">
    <property type="entry name" value="Ankyrin repeat"/>
    <property type="match status" value="1"/>
</dbReference>
<dbReference type="EMBL" id="CAUOFW020003464">
    <property type="protein sequence ID" value="CAK9160089.1"/>
    <property type="molecule type" value="Genomic_DNA"/>
</dbReference>
<feature type="transmembrane region" description="Helical" evidence="4">
    <location>
        <begin position="401"/>
        <end position="422"/>
    </location>
</feature>
<evidence type="ECO:0000256" key="4">
    <source>
        <dbReference type="SAM" id="Phobius"/>
    </source>
</evidence>
<dbReference type="PANTHER" id="PTHR24186:SF38">
    <property type="entry name" value="ANKYRIN REPEAT FAMILY PROTEIN"/>
    <property type="match status" value="1"/>
</dbReference>